<dbReference type="EMBL" id="JASWJB010000168">
    <property type="protein sequence ID" value="KAK2594456.1"/>
    <property type="molecule type" value="Genomic_DNA"/>
</dbReference>
<dbReference type="AlphaFoldDB" id="A0AAJ0CPC5"/>
<dbReference type="Proteomes" id="UP001251528">
    <property type="component" value="Unassembled WGS sequence"/>
</dbReference>
<reference evidence="2" key="1">
    <citation type="submission" date="2023-06" db="EMBL/GenBank/DDBJ databases">
        <title>Conoideocrella luteorostrata (Hypocreales: Clavicipitaceae), a potential biocontrol fungus for elongate hemlock scale in United States Christmas tree production areas.</title>
        <authorList>
            <person name="Barrett H."/>
            <person name="Lovett B."/>
            <person name="Macias A.M."/>
            <person name="Stajich J.E."/>
            <person name="Kasson M.T."/>
        </authorList>
    </citation>
    <scope>NUCLEOTIDE SEQUENCE</scope>
    <source>
        <strain evidence="2">ARSEF 14590</strain>
    </source>
</reference>
<name>A0AAJ0CPC5_9HYPO</name>
<evidence type="ECO:0000313" key="2">
    <source>
        <dbReference type="EMBL" id="KAK2594456.1"/>
    </source>
</evidence>
<feature type="compositionally biased region" description="Polar residues" evidence="1">
    <location>
        <begin position="315"/>
        <end position="332"/>
    </location>
</feature>
<feature type="compositionally biased region" description="Polar residues" evidence="1">
    <location>
        <begin position="280"/>
        <end position="292"/>
    </location>
</feature>
<feature type="compositionally biased region" description="Basic and acidic residues" evidence="1">
    <location>
        <begin position="234"/>
        <end position="247"/>
    </location>
</feature>
<feature type="region of interest" description="Disordered" evidence="1">
    <location>
        <begin position="158"/>
        <end position="264"/>
    </location>
</feature>
<feature type="region of interest" description="Disordered" evidence="1">
    <location>
        <begin position="396"/>
        <end position="421"/>
    </location>
</feature>
<keyword evidence="3" id="KW-1185">Reference proteome</keyword>
<gene>
    <name evidence="2" type="ORF">QQS21_007860</name>
</gene>
<evidence type="ECO:0000256" key="1">
    <source>
        <dbReference type="SAM" id="MobiDB-lite"/>
    </source>
</evidence>
<accession>A0AAJ0CPC5</accession>
<feature type="compositionally biased region" description="Low complexity" evidence="1">
    <location>
        <begin position="162"/>
        <end position="176"/>
    </location>
</feature>
<evidence type="ECO:0000313" key="3">
    <source>
        <dbReference type="Proteomes" id="UP001251528"/>
    </source>
</evidence>
<organism evidence="2 3">
    <name type="scientific">Conoideocrella luteorostrata</name>
    <dbReference type="NCBI Taxonomy" id="1105319"/>
    <lineage>
        <taxon>Eukaryota</taxon>
        <taxon>Fungi</taxon>
        <taxon>Dikarya</taxon>
        <taxon>Ascomycota</taxon>
        <taxon>Pezizomycotina</taxon>
        <taxon>Sordariomycetes</taxon>
        <taxon>Hypocreomycetidae</taxon>
        <taxon>Hypocreales</taxon>
        <taxon>Clavicipitaceae</taxon>
        <taxon>Conoideocrella</taxon>
    </lineage>
</organism>
<comment type="caution">
    <text evidence="2">The sequence shown here is derived from an EMBL/GenBank/DDBJ whole genome shotgun (WGS) entry which is preliminary data.</text>
</comment>
<proteinExistence type="predicted"/>
<feature type="compositionally biased region" description="Low complexity" evidence="1">
    <location>
        <begin position="201"/>
        <end position="215"/>
    </location>
</feature>
<sequence>MAMPKSSSSGRNLLNQQASVDPERLQIRIVPYSPPRLSCDGSTCSRPVSHADFSPSSSFQPHDRDFRSGYDASSSPNLRTEPCHQTPTSLDAPRNNDMHSNDAAEPVEDGSLYPDSNIDSTSLRSISASPCYRRSRRVIAVNSDKTFSLLSQAHPLEFARESPVSPRRSSTVPSSSADRNVSETFVEEQPNSPPTTLQGLSRSSSSDCSPPHNSSIAIEPSSPWNYQLVGGLRKVPDSGRKDRRDSSLTETFSTDPSLDPRYISSGSLCNRSAIAERLTPKQSFHSSQSTSTKPERSNYKTFVGEWPGSPHRQRPNTSCEMGSGKSPSSSHFNFEVIGISSSDQSLDNDSRPGSDESNRNYVLHEDLASSPPTLTASASNLKAGYSRESLLVAPLRPGKRYVPNETSLSRQRSRDSVRTGSLSSISSIVVEETARSLFSGTAAVPLPSGIIRQNLSRRSVPVRAGNRHMSSTHHQWSTALSTVVSESERGSEVPSIRLFQSTSGDIYRERSAHASNICSPPAETDWQDTDIWIDRLQPTYYRSWNQEASNSSLRLIRDQDEHGDGLAELGVLHRYPSRTRLHSYLSNFPSDRNLRSSGSSHSNSFSRAYIPTWARLYYGSGERRFLSIQHSSDSLSSDFTTSAHHSPIMSRSPSAEHFNTVIYACRQHQQSPVAPMSPKTPGAASNNSIPSRQLSLVHRIRKQTSSIWSPHLRRDKRAHIYSLWRPPSTVFAVQEGSVFKDRIQTVFFVLGFVFPFGKILCTDMPWG</sequence>
<feature type="region of interest" description="Disordered" evidence="1">
    <location>
        <begin position="279"/>
        <end position="332"/>
    </location>
</feature>
<feature type="compositionally biased region" description="Polar residues" evidence="1">
    <location>
        <begin position="71"/>
        <end position="89"/>
    </location>
</feature>
<feature type="region of interest" description="Disordered" evidence="1">
    <location>
        <begin position="1"/>
        <end position="120"/>
    </location>
</feature>
<feature type="compositionally biased region" description="Polar residues" evidence="1">
    <location>
        <begin position="1"/>
        <end position="19"/>
    </location>
</feature>
<protein>
    <submittedName>
        <fullName evidence="2">Uncharacterized protein</fullName>
    </submittedName>
</protein>